<reference evidence="3" key="1">
    <citation type="submission" date="2022-03" db="EMBL/GenBank/DDBJ databases">
        <title>Gramella crocea sp. nov., isolated from activated sludge of a seafood processing plant.</title>
        <authorList>
            <person name="Zhang X."/>
        </authorList>
    </citation>
    <scope>NUCLEOTIDE SEQUENCE</scope>
    <source>
        <strain evidence="3">YJ019</strain>
    </source>
</reference>
<gene>
    <name evidence="3" type="ORF">ML462_14575</name>
</gene>
<dbReference type="SUPFAM" id="SSF53335">
    <property type="entry name" value="S-adenosyl-L-methionine-dependent methyltransferases"/>
    <property type="match status" value="1"/>
</dbReference>
<dbReference type="CDD" id="cd02440">
    <property type="entry name" value="AdoMet_MTases"/>
    <property type="match status" value="1"/>
</dbReference>
<dbReference type="PANTHER" id="PTHR43861">
    <property type="entry name" value="TRANS-ACONITATE 2-METHYLTRANSFERASE-RELATED"/>
    <property type="match status" value="1"/>
</dbReference>
<evidence type="ECO:0000256" key="1">
    <source>
        <dbReference type="ARBA" id="ARBA00022679"/>
    </source>
</evidence>
<keyword evidence="1" id="KW-0808">Transferase</keyword>
<feature type="domain" description="Methyltransferase" evidence="2">
    <location>
        <begin position="49"/>
        <end position="143"/>
    </location>
</feature>
<dbReference type="GO" id="GO:0008168">
    <property type="term" value="F:methyltransferase activity"/>
    <property type="evidence" value="ECO:0007669"/>
    <property type="project" value="UniProtKB-KW"/>
</dbReference>
<name>A0A9X2AAD8_9FLAO</name>
<evidence type="ECO:0000313" key="3">
    <source>
        <dbReference type="EMBL" id="MCH4824395.1"/>
    </source>
</evidence>
<dbReference type="AlphaFoldDB" id="A0A9X2AAD8"/>
<dbReference type="InterPro" id="IPR041698">
    <property type="entry name" value="Methyltransf_25"/>
</dbReference>
<keyword evidence="3" id="KW-0489">Methyltransferase</keyword>
<dbReference type="GO" id="GO:0032259">
    <property type="term" value="P:methylation"/>
    <property type="evidence" value="ECO:0007669"/>
    <property type="project" value="UniProtKB-KW"/>
</dbReference>
<accession>A0A9X2AAD8</accession>
<dbReference type="InterPro" id="IPR029063">
    <property type="entry name" value="SAM-dependent_MTases_sf"/>
</dbReference>
<dbReference type="Pfam" id="PF13649">
    <property type="entry name" value="Methyltransf_25"/>
    <property type="match status" value="1"/>
</dbReference>
<dbReference type="Proteomes" id="UP001139226">
    <property type="component" value="Unassembled WGS sequence"/>
</dbReference>
<evidence type="ECO:0000259" key="2">
    <source>
        <dbReference type="Pfam" id="PF13649"/>
    </source>
</evidence>
<protein>
    <submittedName>
        <fullName evidence="3">Class I SAM-dependent methyltransferase</fullName>
    </submittedName>
</protein>
<dbReference type="Gene3D" id="3.40.50.150">
    <property type="entry name" value="Vaccinia Virus protein VP39"/>
    <property type="match status" value="1"/>
</dbReference>
<proteinExistence type="predicted"/>
<organism evidence="3 4">
    <name type="scientific">Christiangramia lutea</name>
    <dbReference type="NCBI Taxonomy" id="1607951"/>
    <lineage>
        <taxon>Bacteria</taxon>
        <taxon>Pseudomonadati</taxon>
        <taxon>Bacteroidota</taxon>
        <taxon>Flavobacteriia</taxon>
        <taxon>Flavobacteriales</taxon>
        <taxon>Flavobacteriaceae</taxon>
        <taxon>Christiangramia</taxon>
    </lineage>
</organism>
<sequence length="227" mass="26670">MKNREDIALEFNEFSKNYTSDMIRCVPHYMEMVESFVNFLPEEFKPNSILDLGCGNGNITAQIVLSFPKATYTLLDASKDMIDLCRKQFQAFDIKYANTYFNDFQFQKDHYDLIVAGFSLHHCDNDERQELFKKIYSSLKDGGIFSYSDLMISKNNPEHPGLLQEWGNFVNSNFPDGEKWAWVMEHYKNYDNPTDFTVQLKWLKNAGFTKIELPFKDGYWIYLQAVK</sequence>
<dbReference type="EMBL" id="JAKVTV010000005">
    <property type="protein sequence ID" value="MCH4824395.1"/>
    <property type="molecule type" value="Genomic_DNA"/>
</dbReference>
<dbReference type="RefSeq" id="WP_240714557.1">
    <property type="nucleotide sequence ID" value="NZ_JAKVTV010000005.1"/>
</dbReference>
<evidence type="ECO:0000313" key="4">
    <source>
        <dbReference type="Proteomes" id="UP001139226"/>
    </source>
</evidence>
<keyword evidence="4" id="KW-1185">Reference proteome</keyword>
<comment type="caution">
    <text evidence="3">The sequence shown here is derived from an EMBL/GenBank/DDBJ whole genome shotgun (WGS) entry which is preliminary data.</text>
</comment>